<dbReference type="EMBL" id="CP061800">
    <property type="protein sequence ID" value="QTA93161.1"/>
    <property type="molecule type" value="Genomic_DNA"/>
</dbReference>
<dbReference type="Gene3D" id="1.25.10.10">
    <property type="entry name" value="Leucine-rich Repeat Variant"/>
    <property type="match status" value="5"/>
</dbReference>
<dbReference type="Proteomes" id="UP000663722">
    <property type="component" value="Chromosome"/>
</dbReference>
<evidence type="ECO:0000256" key="3">
    <source>
        <dbReference type="SAM" id="Phobius"/>
    </source>
</evidence>
<evidence type="ECO:0000256" key="1">
    <source>
        <dbReference type="SAM" id="Coils"/>
    </source>
</evidence>
<proteinExistence type="predicted"/>
<name>A0A975GTJ8_9BACT</name>
<gene>
    <name evidence="5" type="ORF">dnm_092580</name>
</gene>
<keyword evidence="3" id="KW-1133">Transmembrane helix</keyword>
<feature type="domain" description="CHAT" evidence="4">
    <location>
        <begin position="2166"/>
        <end position="2496"/>
    </location>
</feature>
<dbReference type="SUPFAM" id="SSF48371">
    <property type="entry name" value="ARM repeat"/>
    <property type="match status" value="2"/>
</dbReference>
<dbReference type="Pfam" id="PF12770">
    <property type="entry name" value="CHAT"/>
    <property type="match status" value="1"/>
</dbReference>
<keyword evidence="1" id="KW-0175">Coiled coil</keyword>
<keyword evidence="3" id="KW-0472">Membrane</keyword>
<dbReference type="KEGG" id="dmm:dnm_092580"/>
<reference evidence="5" key="1">
    <citation type="journal article" date="2021" name="Microb. Physiol.">
        <title>Proteogenomic Insights into the Physiology of Marine, Sulfate-Reducing, Filamentous Desulfonema limicola and Desulfonema magnum.</title>
        <authorList>
            <person name="Schnaars V."/>
            <person name="Wohlbrand L."/>
            <person name="Scheve S."/>
            <person name="Hinrichs C."/>
            <person name="Reinhardt R."/>
            <person name="Rabus R."/>
        </authorList>
    </citation>
    <scope>NUCLEOTIDE SEQUENCE</scope>
    <source>
        <strain evidence="5">4be13</strain>
    </source>
</reference>
<dbReference type="PANTHER" id="PTHR10098:SF108">
    <property type="entry name" value="TETRATRICOPEPTIDE REPEAT PROTEIN 28"/>
    <property type="match status" value="1"/>
</dbReference>
<dbReference type="InterPro" id="IPR024983">
    <property type="entry name" value="CHAT_dom"/>
</dbReference>
<evidence type="ECO:0000313" key="6">
    <source>
        <dbReference type="Proteomes" id="UP000663722"/>
    </source>
</evidence>
<feature type="region of interest" description="Disordered" evidence="2">
    <location>
        <begin position="1048"/>
        <end position="1075"/>
    </location>
</feature>
<keyword evidence="6" id="KW-1185">Reference proteome</keyword>
<evidence type="ECO:0000259" key="4">
    <source>
        <dbReference type="Pfam" id="PF12770"/>
    </source>
</evidence>
<feature type="coiled-coil region" evidence="1">
    <location>
        <begin position="2035"/>
        <end position="2069"/>
    </location>
</feature>
<accession>A0A975GTJ8</accession>
<organism evidence="5 6">
    <name type="scientific">Desulfonema magnum</name>
    <dbReference type="NCBI Taxonomy" id="45655"/>
    <lineage>
        <taxon>Bacteria</taxon>
        <taxon>Pseudomonadati</taxon>
        <taxon>Thermodesulfobacteriota</taxon>
        <taxon>Desulfobacteria</taxon>
        <taxon>Desulfobacterales</taxon>
        <taxon>Desulfococcaceae</taxon>
        <taxon>Desulfonema</taxon>
    </lineage>
</organism>
<protein>
    <submittedName>
        <fullName evidence="5">CHAT domain-containing protein</fullName>
    </submittedName>
</protein>
<dbReference type="PANTHER" id="PTHR10098">
    <property type="entry name" value="RAPSYN-RELATED"/>
    <property type="match status" value="1"/>
</dbReference>
<evidence type="ECO:0000256" key="2">
    <source>
        <dbReference type="SAM" id="MobiDB-lite"/>
    </source>
</evidence>
<evidence type="ECO:0000313" key="5">
    <source>
        <dbReference type="EMBL" id="QTA93161.1"/>
    </source>
</evidence>
<dbReference type="InterPro" id="IPR011989">
    <property type="entry name" value="ARM-like"/>
</dbReference>
<dbReference type="InterPro" id="IPR016024">
    <property type="entry name" value="ARM-type_fold"/>
</dbReference>
<feature type="transmembrane region" description="Helical" evidence="3">
    <location>
        <begin position="153"/>
        <end position="170"/>
    </location>
</feature>
<dbReference type="RefSeq" id="WP_207680223.1">
    <property type="nucleotide sequence ID" value="NZ_CP061800.1"/>
</dbReference>
<keyword evidence="3" id="KW-0812">Transmembrane</keyword>
<sequence length="2497" mass="278761">MSIHITCENCGKSIRTSEKYAGKEVKCPGCGSTLHIPSEKQDISFPEQTGGKKKSEKASGIGANCENCGKKINAPIQSAGKKVRCPSCRQSVSIPVSATERAFKASEKKQKPENPAAKGIMAECENCGTHIDAPEKYAGKRVRRKGNSGKKRKVILTAALVLTLILYFTANNPMKIQLVDDIWVKMALKAPVKKGRYMEAMLIAEKIMQNKLSDQRALAFVTINTFDRIMLYQAVRKLTDQKLMADVTMITSDPMMADRLSDPQSLKFVALNGSWLIAARTLKKINDQNILSEIALNAFNPQVREAATAYLTDQKYLTDFAKNNSDWHIRKGAVESLHDQNILAEIAMNDPSPEVRKTAAGKLAVQKILADIARNASDPDVRKIVLDKLEDQKVLAEMALRDADKDIRRKAVMNLYDHKILTDFANGSDAYLREIASERLGDEAVEKLTDQKKLADIALNASNADIRQIATERLNDQKVLAALSQNDPEKNVRNAAIKRLTDQKLLLYLAKNATDQDVRISAAENLTDPQALSDIEQHASDMYVRKTAVLCRKLTESGMTAEELQNESIAKIRAVAVRKLRDKKMLAAVAQNDADKDVREEALKKLTDQKLLAEIAQNDSDPDVRKAAVKKVTTQRFLSDFLLNDYDSGVRKAALRNLTDPKWLAYVAANIPGTSFVYEAALKKLTDQKTLAEIAQNDSLPDACKAALERFIKQGTLKTANEQETSSEIIPEPVRKLREALKKVTDQTELIGHAYAPDTETRREVIKKITNQKWLLCIIPDNSDPKVCREAVNKLTHPKLLAVVMKKDSREWVRSVAAERLAGQKILGVALKKLNTRNNAVINARKTALEKYIRKERFLIPKSDALKNKSLIQTAISPYNPAETRLAAIENLENQDALAQIAIKASDEKICIAAVKKLTDRDALILVHSSPYSANSPSARKIRMIAEEKLFQKDSGVSRSQRDRRAYDTFASVDIKNAYTAAVAYFRDYPNSAITVEDLKKFGLRPAEGVELVVENGTFESLKIKTSHVNGNKVYFIDVSGTVTSQFKSDTDVRSSPGVKPKDQKNRFALNDSGGDAHKTAVKTDQDALAQAALNASDKSVRKIAVKKLTDQDVLAQAALNDSDRDVRKAAIKKLTNQKTLAQIALNDPDKFIRRQAAAKLTNQKTLTQVALNDSDRDVRKAAIKKLTDQKTLTQVALNDSDRDVRKAAIKKLTDQKTLAQIALNDPDKFIRRQLIKKLRDQKISTIKDLTDQNLLADIAENDSHAWNREASVTKLTDQKVLTRIAINDSDGDVRKAAVKKLNNQDALAQVALNVSDKTVCLSAVKKLTDQKILAQIALSHSDAAVRNIAGKKLTDQTSMIKELTDQKLLIDIAQNDLNPQNRVAAVKKLTDQKILARAALNDSYSDVRKAAIKKLTDQKTLAQIALSDAYWYIRKAAVKKLTDQKILAQVALNDSHQNVRMAAVKNLTDQKTLAQVALNESDQVCILLKKLAELTDQKALAQVALKGSGLAHKIAIEKLTDQKALAQVALNESHPGLREIAVKKLTDQKTLAQVALNDSYEGCRKAAAGSLTDQKTLRQIALNDSHKQVRIAALKNLSDQKKLAQSALNDFDGAVRLTALGRLTDQKVLAEIAMNHPEMSVRVKAAEKLTDQKAMGQFIIKELNRTYQKLPKDIYYSECGVQSSVSQIWEKIYDQKVWSEIASIKTPCRGFYTLVSKKLTDQDLLAEAVLKLDDPFPINDFMGKITDQKALAKVALKHPDIKIRRRAAEKLTDEKILAEFALKDSDIMIRRSAVAKLTDPEVLIKLVQTDTDSVIHETAITSLNKKINELKNQIGGLNKHEDYKGAVPRIEKLLKLIENTPPVTDDQLAGNLHILRHIYKKIRKYPDTEPLLTKTLAVLEKITPLDKLVPDLRDMGRFCTGSGDFEKAACFFRRAMDIDNMTIDWVLGTTSEEEKIRFISSKKQNLHLFLSFVTQHLKENADAKKEAFDIWLRRKGVILEANKLFQEPLLYKDNPRAEKVFQELSEVRKQLSELVFTEKKAVDYTQKLSELENKKQELETELSRISQPFALKQRIARANCEKVARTLPENTVLLEFARIWSYNFKAESKEKEWEPADRYLVFVLHAGKCGKLAIVDLGDAKTIDKAVFAYKKLITMKKSGRTMEKFAKKAYNLIFAPLKKEIGDVKKIFTSPDSNLNLIPFEMLQEPDGKFLIEDYTFNYLAAGRDALAFGQIAEKGGKHLIMGDPDFNMGAEEKASAIKRLALNQTEQREIFIRAADMRGLKFKRLPETKKEAETIYNLLGKENSELYTDKAAMEEVLFRKDAPKILHLATHGFFLNSMHMAPNSREAYYKNPLLRSGIALAGANTALKSDNPERSDGLVTAEKILGLKLRGTDMVVLSACETGLGDVQAGEGVYGLRRAFTQAGARSLVMSLWSVPDKETRELMTEFYKNIISGKMARNQALRHAALKQMEVVKKRYGGANPVFWGAFVFMGES</sequence>